<dbReference type="HOGENOM" id="CLU_1545327_0_0_6"/>
<evidence type="ECO:0000313" key="2">
    <source>
        <dbReference type="EMBL" id="ADN74383.1"/>
    </source>
</evidence>
<dbReference type="RefSeq" id="WP_013343689.1">
    <property type="nucleotide sequence ID" value="NC_014541.1"/>
</dbReference>
<sequence length="173" mass="19201">MGPIEIQREIAGHDVKVEVSMWSGRERVLIDGEEVSNTLSWRFTTLHQLVLDGRPFEVEVSIQNLWDGRLGVVFRLDGETVGVTRWALSSEASEESDEETNWLADWRLPGWLSALFWLPYLGLIVADMVATFTDQEALLGTVIPPALLLLGALGVALSLTTWIRGMTLPTGPN</sequence>
<evidence type="ECO:0000313" key="3">
    <source>
        <dbReference type="Proteomes" id="UP000006683"/>
    </source>
</evidence>
<keyword evidence="3" id="KW-1185">Reference proteome</keyword>
<feature type="transmembrane region" description="Helical" evidence="1">
    <location>
        <begin position="142"/>
        <end position="163"/>
    </location>
</feature>
<accession>E1SKY9</accession>
<proteinExistence type="predicted"/>
<dbReference type="Proteomes" id="UP000006683">
    <property type="component" value="Chromosome"/>
</dbReference>
<keyword evidence="1" id="KW-0472">Membrane</keyword>
<feature type="transmembrane region" description="Helical" evidence="1">
    <location>
        <begin position="111"/>
        <end position="130"/>
    </location>
</feature>
<dbReference type="KEGG" id="fbl:Fbal_0169"/>
<dbReference type="AlphaFoldDB" id="E1SKY9"/>
<dbReference type="EMBL" id="CP002209">
    <property type="protein sequence ID" value="ADN74383.1"/>
    <property type="molecule type" value="Genomic_DNA"/>
</dbReference>
<keyword evidence="1" id="KW-1133">Transmembrane helix</keyword>
<reference evidence="2 3" key="1">
    <citation type="journal article" date="2010" name="Stand. Genomic Sci.">
        <title>Complete genome sequence of Ferrimonas balearica type strain (PAT).</title>
        <authorList>
            <person name="Nolan M."/>
            <person name="Sikorski J."/>
            <person name="Davenport K."/>
            <person name="Lucas S."/>
            <person name="Glavina Del Rio T."/>
            <person name="Tice H."/>
            <person name="Cheng J."/>
            <person name="Goodwin L."/>
            <person name="Pitluck S."/>
            <person name="Liolios K."/>
            <person name="Ivanova N."/>
            <person name="Mavromatis K."/>
            <person name="Ovchinnikova G."/>
            <person name="Pati A."/>
            <person name="Chen A."/>
            <person name="Palaniappan K."/>
            <person name="Land M."/>
            <person name="Hauser L."/>
            <person name="Chang Y."/>
            <person name="Jeffries C."/>
            <person name="Tapia R."/>
            <person name="Brettin T."/>
            <person name="Detter J."/>
            <person name="Han C."/>
            <person name="Yasawong M."/>
            <person name="Rohde M."/>
            <person name="Tindall B."/>
            <person name="Goker M."/>
            <person name="Woyke T."/>
            <person name="Bristow J."/>
            <person name="Eisen J."/>
            <person name="Markowitz V."/>
            <person name="Hugenholtz P."/>
            <person name="Kyrpides N."/>
            <person name="Klenk H."/>
            <person name="Lapidus A."/>
        </authorList>
    </citation>
    <scope>NUCLEOTIDE SEQUENCE [LARGE SCALE GENOMIC DNA]</scope>
    <source>
        <strain evidence="3">DSM 9799 / CCM 4581 / KCTC 23876 / PAT</strain>
    </source>
</reference>
<dbReference type="GeneID" id="67184009"/>
<keyword evidence="1" id="KW-0812">Transmembrane</keyword>
<evidence type="ECO:0000256" key="1">
    <source>
        <dbReference type="SAM" id="Phobius"/>
    </source>
</evidence>
<dbReference type="STRING" id="550540.Fbal_0169"/>
<name>E1SKY9_FERBD</name>
<gene>
    <name evidence="2" type="ordered locus">Fbal_0169</name>
</gene>
<organism evidence="2 3">
    <name type="scientific">Ferrimonas balearica (strain DSM 9799 / CCM 4581 / KCTC 23876 / PAT)</name>
    <dbReference type="NCBI Taxonomy" id="550540"/>
    <lineage>
        <taxon>Bacteria</taxon>
        <taxon>Pseudomonadati</taxon>
        <taxon>Pseudomonadota</taxon>
        <taxon>Gammaproteobacteria</taxon>
        <taxon>Alteromonadales</taxon>
        <taxon>Ferrimonadaceae</taxon>
        <taxon>Ferrimonas</taxon>
    </lineage>
</organism>
<dbReference type="OrthoDB" id="6270251at2"/>
<protein>
    <submittedName>
        <fullName evidence="2">Uncharacterized protein</fullName>
    </submittedName>
</protein>